<reference evidence="1" key="1">
    <citation type="submission" date="2018-05" db="EMBL/GenBank/DDBJ databases">
        <authorList>
            <person name="Lanie J.A."/>
            <person name="Ng W.-L."/>
            <person name="Kazmierczak K.M."/>
            <person name="Andrzejewski T.M."/>
            <person name="Davidsen T.M."/>
            <person name="Wayne K.J."/>
            <person name="Tettelin H."/>
            <person name="Glass J.I."/>
            <person name="Rusch D."/>
            <person name="Podicherti R."/>
            <person name="Tsui H.-C.T."/>
            <person name="Winkler M.E."/>
        </authorList>
    </citation>
    <scope>NUCLEOTIDE SEQUENCE</scope>
</reference>
<dbReference type="AlphaFoldDB" id="A0A382MVV7"/>
<sequence length="203" mass="20373">VVYCHIEGGEFKLMSMRFMKRTSAVGLVFLFFLNSNPSQAAAGGPIPAVPGAATNTVSGTNAPATMIPGGIPGGTGTIPVNPMPSVPGVVPTNSVPGGILGSGIPVVPPINPIPGGVPGIGIPGAPPINPATGVPIGGGPGTVPVSTNMPQPQIKEIVTPEMMQEAIRVFAREAKAIRQEAEGGNARQQHNLAVLYTLGLGVP</sequence>
<evidence type="ECO:0000313" key="1">
    <source>
        <dbReference type="EMBL" id="SVC53084.1"/>
    </source>
</evidence>
<dbReference type="EMBL" id="UINC01096308">
    <property type="protein sequence ID" value="SVC53084.1"/>
    <property type="molecule type" value="Genomic_DNA"/>
</dbReference>
<feature type="non-terminal residue" evidence="1">
    <location>
        <position position="1"/>
    </location>
</feature>
<gene>
    <name evidence="1" type="ORF">METZ01_LOCUS305938</name>
</gene>
<protein>
    <submittedName>
        <fullName evidence="1">Uncharacterized protein</fullName>
    </submittedName>
</protein>
<accession>A0A382MVV7</accession>
<feature type="non-terminal residue" evidence="1">
    <location>
        <position position="203"/>
    </location>
</feature>
<name>A0A382MVV7_9ZZZZ</name>
<organism evidence="1">
    <name type="scientific">marine metagenome</name>
    <dbReference type="NCBI Taxonomy" id="408172"/>
    <lineage>
        <taxon>unclassified sequences</taxon>
        <taxon>metagenomes</taxon>
        <taxon>ecological metagenomes</taxon>
    </lineage>
</organism>
<proteinExistence type="predicted"/>